<keyword evidence="3" id="KW-1185">Reference proteome</keyword>
<feature type="compositionally biased region" description="Polar residues" evidence="1">
    <location>
        <begin position="801"/>
        <end position="814"/>
    </location>
</feature>
<accession>A0A9P5Z8V7</accession>
<feature type="compositionally biased region" description="Polar residues" evidence="1">
    <location>
        <begin position="876"/>
        <end position="907"/>
    </location>
</feature>
<evidence type="ECO:0000256" key="1">
    <source>
        <dbReference type="SAM" id="MobiDB-lite"/>
    </source>
</evidence>
<comment type="caution">
    <text evidence="2">The sequence shown here is derived from an EMBL/GenBank/DDBJ whole genome shotgun (WGS) entry which is preliminary data.</text>
</comment>
<evidence type="ECO:0000313" key="2">
    <source>
        <dbReference type="EMBL" id="KAF9482360.1"/>
    </source>
</evidence>
<feature type="compositionally biased region" description="Low complexity" evidence="1">
    <location>
        <begin position="938"/>
        <end position="957"/>
    </location>
</feature>
<feature type="compositionally biased region" description="Polar residues" evidence="1">
    <location>
        <begin position="610"/>
        <end position="625"/>
    </location>
</feature>
<dbReference type="CDD" id="cd11576">
    <property type="entry name" value="GH99_GH71_like_2"/>
    <property type="match status" value="1"/>
</dbReference>
<feature type="region of interest" description="Disordered" evidence="1">
    <location>
        <begin position="545"/>
        <end position="768"/>
    </location>
</feature>
<organism evidence="2 3">
    <name type="scientific">Pholiota conissans</name>
    <dbReference type="NCBI Taxonomy" id="109636"/>
    <lineage>
        <taxon>Eukaryota</taxon>
        <taxon>Fungi</taxon>
        <taxon>Dikarya</taxon>
        <taxon>Basidiomycota</taxon>
        <taxon>Agaricomycotina</taxon>
        <taxon>Agaricomycetes</taxon>
        <taxon>Agaricomycetidae</taxon>
        <taxon>Agaricales</taxon>
        <taxon>Agaricineae</taxon>
        <taxon>Strophariaceae</taxon>
        <taxon>Pholiota</taxon>
    </lineage>
</organism>
<dbReference type="EMBL" id="MU155166">
    <property type="protein sequence ID" value="KAF9482360.1"/>
    <property type="molecule type" value="Genomic_DNA"/>
</dbReference>
<dbReference type="Proteomes" id="UP000807469">
    <property type="component" value="Unassembled WGS sequence"/>
</dbReference>
<gene>
    <name evidence="2" type="ORF">BDN70DRAFT_435959</name>
</gene>
<feature type="region of interest" description="Disordered" evidence="1">
    <location>
        <begin position="458"/>
        <end position="477"/>
    </location>
</feature>
<feature type="region of interest" description="Disordered" evidence="1">
    <location>
        <begin position="781"/>
        <end position="1030"/>
    </location>
</feature>
<feature type="compositionally biased region" description="Low complexity" evidence="1">
    <location>
        <begin position="973"/>
        <end position="985"/>
    </location>
</feature>
<evidence type="ECO:0000313" key="3">
    <source>
        <dbReference type="Proteomes" id="UP000807469"/>
    </source>
</evidence>
<feature type="compositionally biased region" description="Polar residues" evidence="1">
    <location>
        <begin position="741"/>
        <end position="768"/>
    </location>
</feature>
<protein>
    <recommendedName>
        <fullName evidence="4">Xylosidase/arabinosidase</fullName>
    </recommendedName>
</protein>
<feature type="compositionally biased region" description="Low complexity" evidence="1">
    <location>
        <begin position="824"/>
        <end position="835"/>
    </location>
</feature>
<feature type="compositionally biased region" description="Polar residues" evidence="1">
    <location>
        <begin position="1001"/>
        <end position="1013"/>
    </location>
</feature>
<feature type="compositionally biased region" description="Low complexity" evidence="1">
    <location>
        <begin position="558"/>
        <end position="568"/>
    </location>
</feature>
<sequence length="1067" mass="114503">MASSSSSNQNAGRVLKRASPSTIHDKFLVGYQGWFTCAGDGEPVGPGHHGWLHWFNYPIPDGGHPNIDLWPDVSAYSPSELFPAPGLKTKDDDPVFLFSSRNAKTVQRHFHWMAEHGVDGAFLQRFVGQCDIENGQEGIRRIRDEVGDRVREAAEREGRVFAIMYDVAGVAPERLKGIIEQDWVHLVRNKGVLDSPNYLKEKGKPVVAIWGFGFDNAKHTPELVHSITQFFRDNTPGGVYIMGGTPTSWRTAEGDADRDSRFLDVWMSDFDAISPWTVGRYTNEQEADQFMETKMKGDVELIKQHNEKDTGRKIDYIPVVLPGGSGFNMSEGNWGFNNIKRRGGRFLWKQIANAKRLGVRTMYGAMWDEYDEGTALMPVVELKRNLPVSDKFRFMALDEDGYDCPADWFMRICGFAAEGLRSERRIHETFPVKELQDYWSSRPKYEEVSQKSREFISGSVAGGADGSGSGSGASEGQTYEEWLLSQKDDKDEAPPPAYTLIEDEPSVTPAAASQPQAHAQVQAAAPAPAVVAAPVVINAPPSNNVPQVSRPISQETAPPVVSVQPPVQNTVAPGPANQLQAVVNVPPQQYPNRSTPADPVASLTHDFGRQSISEQTTTVINNTPAGGSYYHAVGPPPPPPHSTRPDADNSAAPVPTNRPPRPQSLSRPHSRPQSLSRPSVPHSSPPHSPHAYQSSYAPPPPVVPASLTAQQASAPPQWPPAEWGVNPGRTSSASVPPKTPTSPTNTHSGYGPAAQSTGGANLSRPNTFTASSYVGVHSSLRPTASLHNRPSQQPPVGANASYYSASSTGAQRPTSPYAPPTVHSSNTYNNSNDSTFPQPGRYNVAPEPSIPGPGRDYETPYFPNPSTTGYVPAISNYPSQGSAYPSPGPTGSYQPTGYGSWGSSPNVSPQPNPLGPSSFPGQTARPYNPAQGPYYTGPSFPSNANASSMPNASSEAPGQERPYHFPQAPGADSPGEGSYYGSSPSATGGGDMNMPGANLGGASSPTFPSSYASQYGMPASGAYPSGGVGQSYLRPDPWVPGGGVVGGGPGSLNMPPGIPPRWFRRYY</sequence>
<feature type="compositionally biased region" description="Polar residues" evidence="1">
    <location>
        <begin position="577"/>
        <end position="595"/>
    </location>
</feature>
<feature type="compositionally biased region" description="Polar residues" evidence="1">
    <location>
        <begin position="781"/>
        <end position="791"/>
    </location>
</feature>
<dbReference type="AlphaFoldDB" id="A0A9P5Z8V7"/>
<evidence type="ECO:0008006" key="4">
    <source>
        <dbReference type="Google" id="ProtNLM"/>
    </source>
</evidence>
<dbReference type="Gene3D" id="3.20.20.80">
    <property type="entry name" value="Glycosidases"/>
    <property type="match status" value="1"/>
</dbReference>
<dbReference type="OrthoDB" id="2589715at2759"/>
<proteinExistence type="predicted"/>
<feature type="compositionally biased region" description="Polar residues" evidence="1">
    <location>
        <begin position="663"/>
        <end position="673"/>
    </location>
</feature>
<name>A0A9P5Z8V7_9AGAR</name>
<feature type="compositionally biased region" description="Gly residues" evidence="1">
    <location>
        <begin position="460"/>
        <end position="473"/>
    </location>
</feature>
<reference evidence="2" key="1">
    <citation type="submission" date="2020-11" db="EMBL/GenBank/DDBJ databases">
        <authorList>
            <consortium name="DOE Joint Genome Institute"/>
            <person name="Ahrendt S."/>
            <person name="Riley R."/>
            <person name="Andreopoulos W."/>
            <person name="Labutti K."/>
            <person name="Pangilinan J."/>
            <person name="Ruiz-Duenas F.J."/>
            <person name="Barrasa J.M."/>
            <person name="Sanchez-Garcia M."/>
            <person name="Camarero S."/>
            <person name="Miyauchi S."/>
            <person name="Serrano A."/>
            <person name="Linde D."/>
            <person name="Babiker R."/>
            <person name="Drula E."/>
            <person name="Ayuso-Fernandez I."/>
            <person name="Pacheco R."/>
            <person name="Padilla G."/>
            <person name="Ferreira P."/>
            <person name="Barriuso J."/>
            <person name="Kellner H."/>
            <person name="Castanera R."/>
            <person name="Alfaro M."/>
            <person name="Ramirez L."/>
            <person name="Pisabarro A.G."/>
            <person name="Kuo A."/>
            <person name="Tritt A."/>
            <person name="Lipzen A."/>
            <person name="He G."/>
            <person name="Yan M."/>
            <person name="Ng V."/>
            <person name="Cullen D."/>
            <person name="Martin F."/>
            <person name="Rosso M.-N."/>
            <person name="Henrissat B."/>
            <person name="Hibbett D."/>
            <person name="Martinez A.T."/>
            <person name="Grigoriev I.V."/>
        </authorList>
    </citation>
    <scope>NUCLEOTIDE SEQUENCE</scope>
    <source>
        <strain evidence="2">CIRM-BRFM 674</strain>
    </source>
</reference>